<dbReference type="InterPro" id="IPR003726">
    <property type="entry name" value="HCY_dom"/>
</dbReference>
<dbReference type="Pfam" id="PF02574">
    <property type="entry name" value="S-methyl_trans"/>
    <property type="match status" value="1"/>
</dbReference>
<evidence type="ECO:0000256" key="12">
    <source>
        <dbReference type="ARBA" id="ARBA00022691"/>
    </source>
</evidence>
<evidence type="ECO:0000313" key="22">
    <source>
        <dbReference type="Proteomes" id="UP000245086"/>
    </source>
</evidence>
<dbReference type="PANTHER" id="PTHR45833:SF1">
    <property type="entry name" value="METHIONINE SYNTHASE"/>
    <property type="match status" value="1"/>
</dbReference>
<feature type="binding site" evidence="19">
    <location>
        <position position="314"/>
    </location>
    <ligand>
        <name>Zn(2+)</name>
        <dbReference type="ChEBI" id="CHEBI:29105"/>
    </ligand>
</feature>
<comment type="caution">
    <text evidence="21">The sequence shown here is derived from an EMBL/GenBank/DDBJ whole genome shotgun (WGS) entry which is preliminary data.</text>
</comment>
<dbReference type="GO" id="GO:0005829">
    <property type="term" value="C:cytosol"/>
    <property type="evidence" value="ECO:0007669"/>
    <property type="project" value="TreeGrafter"/>
</dbReference>
<evidence type="ECO:0000256" key="16">
    <source>
        <dbReference type="ARBA" id="ARBA00023285"/>
    </source>
</evidence>
<evidence type="ECO:0000259" key="20">
    <source>
        <dbReference type="PROSITE" id="PS50970"/>
    </source>
</evidence>
<keyword evidence="11 19" id="KW-0808">Transferase</keyword>
<evidence type="ECO:0000256" key="7">
    <source>
        <dbReference type="ARBA" id="ARBA00013998"/>
    </source>
</evidence>
<dbReference type="InterPro" id="IPR050554">
    <property type="entry name" value="Met_Synthase/Corrinoid"/>
</dbReference>
<proteinExistence type="inferred from homology"/>
<comment type="catalytic activity">
    <reaction evidence="1">
        <text>(6S)-5-methyl-5,6,7,8-tetrahydrofolate + L-homocysteine = (6S)-5,6,7,8-tetrahydrofolate + L-methionine</text>
        <dbReference type="Rhea" id="RHEA:11172"/>
        <dbReference type="ChEBI" id="CHEBI:18608"/>
        <dbReference type="ChEBI" id="CHEBI:57453"/>
        <dbReference type="ChEBI" id="CHEBI:57844"/>
        <dbReference type="ChEBI" id="CHEBI:58199"/>
        <dbReference type="EC" id="2.1.1.13"/>
    </reaction>
</comment>
<dbReference type="InterPro" id="IPR036589">
    <property type="entry name" value="HCY_dom_sf"/>
</dbReference>
<comment type="similarity">
    <text evidence="5">Belongs to the vitamin-B12 dependent methionine synthase family.</text>
</comment>
<comment type="function">
    <text evidence="17">Catalyzes the transfer of a methyl group from methyl-cobalamin to homocysteine, yielding enzyme-bound cob(I)alamin and methionine. Subsequently, remethylates the cofactor using methyltetrahydrofolate.</text>
</comment>
<evidence type="ECO:0000256" key="11">
    <source>
        <dbReference type="ARBA" id="ARBA00022679"/>
    </source>
</evidence>
<dbReference type="PANTHER" id="PTHR45833">
    <property type="entry name" value="METHIONINE SYNTHASE"/>
    <property type="match status" value="1"/>
</dbReference>
<keyword evidence="12" id="KW-0949">S-adenosyl-L-methionine</keyword>
<accession>A0A2P2E7R8</accession>
<dbReference type="GO" id="GO:0031419">
    <property type="term" value="F:cobalamin binding"/>
    <property type="evidence" value="ECO:0007669"/>
    <property type="project" value="UniProtKB-KW"/>
</dbReference>
<feature type="binding site" evidence="19">
    <location>
        <position position="251"/>
    </location>
    <ligand>
        <name>Zn(2+)</name>
        <dbReference type="ChEBI" id="CHEBI:29105"/>
    </ligand>
</feature>
<keyword evidence="14 19" id="KW-0862">Zinc</keyword>
<dbReference type="Proteomes" id="UP000245086">
    <property type="component" value="Unassembled WGS sequence"/>
</dbReference>
<keyword evidence="22" id="KW-1185">Reference proteome</keyword>
<dbReference type="EMBL" id="BFBR01000002">
    <property type="protein sequence ID" value="GBF57100.1"/>
    <property type="molecule type" value="Genomic_DNA"/>
</dbReference>
<evidence type="ECO:0000256" key="14">
    <source>
        <dbReference type="ARBA" id="ARBA00022833"/>
    </source>
</evidence>
<evidence type="ECO:0000256" key="8">
    <source>
        <dbReference type="ARBA" id="ARBA00022603"/>
    </source>
</evidence>
<dbReference type="RefSeq" id="WP_305790436.1">
    <property type="nucleotide sequence ID" value="NZ_BFBR01000002.1"/>
</dbReference>
<dbReference type="EC" id="2.1.1.13" evidence="6"/>
<evidence type="ECO:0000256" key="17">
    <source>
        <dbReference type="ARBA" id="ARBA00025552"/>
    </source>
</evidence>
<evidence type="ECO:0000256" key="19">
    <source>
        <dbReference type="PROSITE-ProRule" id="PRU00333"/>
    </source>
</evidence>
<evidence type="ECO:0000256" key="3">
    <source>
        <dbReference type="ARBA" id="ARBA00001956"/>
    </source>
</evidence>
<evidence type="ECO:0000256" key="4">
    <source>
        <dbReference type="ARBA" id="ARBA00005178"/>
    </source>
</evidence>
<dbReference type="GO" id="GO:0032259">
    <property type="term" value="P:methylation"/>
    <property type="evidence" value="ECO:0007669"/>
    <property type="project" value="UniProtKB-KW"/>
</dbReference>
<evidence type="ECO:0000256" key="10">
    <source>
        <dbReference type="ARBA" id="ARBA00022628"/>
    </source>
</evidence>
<organism evidence="21 22">
    <name type="scientific">Candidatus Phycosocius bacilliformis</name>
    <dbReference type="NCBI Taxonomy" id="1445552"/>
    <lineage>
        <taxon>Bacteria</taxon>
        <taxon>Pseudomonadati</taxon>
        <taxon>Pseudomonadota</taxon>
        <taxon>Alphaproteobacteria</taxon>
        <taxon>Caulobacterales</taxon>
        <taxon>Caulobacterales incertae sedis</taxon>
        <taxon>Candidatus Phycosocius</taxon>
    </lineage>
</organism>
<dbReference type="GO" id="GO:0008705">
    <property type="term" value="F:methionine synthase activity"/>
    <property type="evidence" value="ECO:0007669"/>
    <property type="project" value="UniProtKB-EC"/>
</dbReference>
<keyword evidence="16" id="KW-0170">Cobalt</keyword>
<feature type="domain" description="Hcy-binding" evidence="20">
    <location>
        <begin position="11"/>
        <end position="329"/>
    </location>
</feature>
<keyword evidence="10" id="KW-0846">Cobalamin</keyword>
<evidence type="ECO:0000256" key="13">
    <source>
        <dbReference type="ARBA" id="ARBA00022723"/>
    </source>
</evidence>
<dbReference type="PROSITE" id="PS50970">
    <property type="entry name" value="HCY"/>
    <property type="match status" value="1"/>
</dbReference>
<dbReference type="SUPFAM" id="SSF82282">
    <property type="entry name" value="Homocysteine S-methyltransferase"/>
    <property type="match status" value="1"/>
</dbReference>
<comment type="pathway">
    <text evidence="4">Amino-acid biosynthesis; L-methionine biosynthesis via de novo pathway; L-methionine from L-homocysteine (MetH route): step 1/1.</text>
</comment>
<sequence>MTTHMTRQDRLARIEALAEQRILILDGAMGTMIQTFKLEEDDYRGTRFADHGHPLKGNNDLLVLTRPDIIYGIHEAFLQAGADLISTNSFNATTISQADYAMEPLAYELNLEAAKLARKACLAYETPEAPKAVVGSIGPTNKTLSLSPDVNDPSFRAASFDEMVTAYQEQTRGLLDGGVDFLMVETIFDTLVAKAALYAIAEVLEERGETVPVMISGTITDRSGRTLSGQTVEAFWNAVRHVNPWSIGLNCALGPNEMRPFLAELSRVATCRVSVYPNAGLPNAFGGYDETPDDMCHTMTPWAEEGLVNVMGGCCGTTPDHIRHIAHAASHGKPRVAPVVETALRLSGLEPFTAAA</sequence>
<keyword evidence="9" id="KW-0028">Amino-acid biosynthesis</keyword>
<evidence type="ECO:0000256" key="15">
    <source>
        <dbReference type="ARBA" id="ARBA00023167"/>
    </source>
</evidence>
<reference evidence="21 22" key="1">
    <citation type="journal article" date="2018" name="Genome Announc.">
        <title>Draft Genome Sequence of "Candidatus Phycosocius bacilliformis," an Alphaproteobacterial Ectosymbiont of the Hydrocarbon-Producing Green Alga Botryococcus braunii.</title>
        <authorList>
            <person name="Tanabe Y."/>
            <person name="Yamaguchi H."/>
            <person name="Watanabe M.M."/>
        </authorList>
    </citation>
    <scope>NUCLEOTIDE SEQUENCE [LARGE SCALE GENOMIC DNA]</scope>
    <source>
        <strain evidence="21 22">BOTRYCO-2</strain>
    </source>
</reference>
<dbReference type="FunFam" id="3.20.20.330:FF:000001">
    <property type="entry name" value="Methionine synthase"/>
    <property type="match status" value="1"/>
</dbReference>
<comment type="cofactor">
    <cofactor evidence="3">
        <name>methylcob(III)alamin</name>
        <dbReference type="ChEBI" id="CHEBI:28115"/>
    </cofactor>
</comment>
<gene>
    <name evidence="21" type="primary">metH_1</name>
    <name evidence="21" type="ORF">PbB2_00760</name>
</gene>
<dbReference type="GO" id="GO:0050667">
    <property type="term" value="P:homocysteine metabolic process"/>
    <property type="evidence" value="ECO:0007669"/>
    <property type="project" value="TreeGrafter"/>
</dbReference>
<dbReference type="GO" id="GO:0046872">
    <property type="term" value="F:metal ion binding"/>
    <property type="evidence" value="ECO:0007669"/>
    <property type="project" value="UniProtKB-KW"/>
</dbReference>
<evidence type="ECO:0000256" key="9">
    <source>
        <dbReference type="ARBA" id="ARBA00022605"/>
    </source>
</evidence>
<evidence type="ECO:0000256" key="5">
    <source>
        <dbReference type="ARBA" id="ARBA00010398"/>
    </source>
</evidence>
<keyword evidence="15" id="KW-0486">Methionine biosynthesis</keyword>
<dbReference type="GO" id="GO:0046653">
    <property type="term" value="P:tetrahydrofolate metabolic process"/>
    <property type="evidence" value="ECO:0007669"/>
    <property type="project" value="TreeGrafter"/>
</dbReference>
<keyword evidence="8 19" id="KW-0489">Methyltransferase</keyword>
<evidence type="ECO:0000256" key="6">
    <source>
        <dbReference type="ARBA" id="ARBA00012032"/>
    </source>
</evidence>
<protein>
    <recommendedName>
        <fullName evidence="7">Methionine synthase</fullName>
        <ecNumber evidence="6">2.1.1.13</ecNumber>
    </recommendedName>
    <alternativeName>
        <fullName evidence="18">5-methyltetrahydrofolate--homocysteine methyltransferase</fullName>
    </alternativeName>
</protein>
<feature type="binding site" evidence="19">
    <location>
        <position position="315"/>
    </location>
    <ligand>
        <name>Zn(2+)</name>
        <dbReference type="ChEBI" id="CHEBI:29105"/>
    </ligand>
</feature>
<comment type="cofactor">
    <cofactor evidence="2 19">
        <name>Zn(2+)</name>
        <dbReference type="ChEBI" id="CHEBI:29105"/>
    </cofactor>
</comment>
<keyword evidence="13 19" id="KW-0479">Metal-binding</keyword>
<dbReference type="Gene3D" id="3.20.20.330">
    <property type="entry name" value="Homocysteine-binding-like domain"/>
    <property type="match status" value="1"/>
</dbReference>
<evidence type="ECO:0000256" key="1">
    <source>
        <dbReference type="ARBA" id="ARBA00001700"/>
    </source>
</evidence>
<name>A0A2P2E7R8_9PROT</name>
<evidence type="ECO:0000256" key="2">
    <source>
        <dbReference type="ARBA" id="ARBA00001947"/>
    </source>
</evidence>
<dbReference type="AlphaFoldDB" id="A0A2P2E7R8"/>
<evidence type="ECO:0000256" key="18">
    <source>
        <dbReference type="ARBA" id="ARBA00031040"/>
    </source>
</evidence>
<evidence type="ECO:0000313" key="21">
    <source>
        <dbReference type="EMBL" id="GBF57100.1"/>
    </source>
</evidence>